<dbReference type="KEGG" id="tci:A7K98_08170"/>
<dbReference type="Proteomes" id="UP000195814">
    <property type="component" value="Chromosome"/>
</dbReference>
<dbReference type="Proteomes" id="UP000195729">
    <property type="component" value="Chromosome"/>
</dbReference>
<protein>
    <submittedName>
        <fullName evidence="2">Uncharacterized protein</fullName>
    </submittedName>
</protein>
<keyword evidence="4" id="KW-1185">Reference proteome</keyword>
<dbReference type="OrthoDB" id="6534491at2"/>
<keyword evidence="1" id="KW-1133">Transmembrane helix</keyword>
<evidence type="ECO:0000313" key="4">
    <source>
        <dbReference type="Proteomes" id="UP000195729"/>
    </source>
</evidence>
<sequence>MSEMTDLPEAVRNYLDSLSYELRFERKYAAEICDEIGNHFYDALACSTAPDSDNTARQLTREFGSPQFLAADFAAILMTRKLRNSLFIDLSIMVAIGLAVINCLSASKEGLAVLFACISGAVTWGALLWIQIKGLNGSKLYHWLCTPMIASHITSLFLALALLRDCCFTVHTSIIYASFEVAATFVLAGRFIYIRKRSKIMCQLWQKVATND</sequence>
<feature type="transmembrane region" description="Helical" evidence="1">
    <location>
        <begin position="141"/>
        <end position="162"/>
    </location>
</feature>
<evidence type="ECO:0000313" key="2">
    <source>
        <dbReference type="EMBL" id="ARU93753.1"/>
    </source>
</evidence>
<evidence type="ECO:0000256" key="1">
    <source>
        <dbReference type="SAM" id="Phobius"/>
    </source>
</evidence>
<feature type="transmembrane region" description="Helical" evidence="1">
    <location>
        <begin position="174"/>
        <end position="193"/>
    </location>
</feature>
<dbReference type="AlphaFoldDB" id="A0A1Y0L6W2"/>
<proteinExistence type="predicted"/>
<accession>A0A1Y0L6W2</accession>
<keyword evidence="1" id="KW-0812">Transmembrane</keyword>
<feature type="transmembrane region" description="Helical" evidence="1">
    <location>
        <begin position="86"/>
        <end position="104"/>
    </location>
</feature>
<reference evidence="4 5" key="1">
    <citation type="submission" date="2016-05" db="EMBL/GenBank/DDBJ databases">
        <title>Complete genome sequence of two 2,5-diketo-D-glunonic acid producing strain Tatumella citrea.</title>
        <authorList>
            <person name="Duan C."/>
            <person name="Yang J."/>
            <person name="Yang S."/>
        </authorList>
    </citation>
    <scope>NUCLEOTIDE SEQUENCE [LARGE SCALE GENOMIC DNA]</scope>
    <source>
        <strain evidence="3 4">ATCC 39140</strain>
        <strain evidence="2 5">DSM 13699</strain>
    </source>
</reference>
<organism evidence="2 5">
    <name type="scientific">Tatumella citrea</name>
    <name type="common">Pantoea citrea</name>
    <dbReference type="NCBI Taxonomy" id="53336"/>
    <lineage>
        <taxon>Bacteria</taxon>
        <taxon>Pseudomonadati</taxon>
        <taxon>Pseudomonadota</taxon>
        <taxon>Gammaproteobacteria</taxon>
        <taxon>Enterobacterales</taxon>
        <taxon>Erwiniaceae</taxon>
        <taxon>Tatumella</taxon>
    </lineage>
</organism>
<gene>
    <name evidence="2" type="ORF">A7K98_08170</name>
    <name evidence="3" type="ORF">A7K99_08170</name>
</gene>
<dbReference type="EMBL" id="CP015579">
    <property type="protein sequence ID" value="ARU93753.1"/>
    <property type="molecule type" value="Genomic_DNA"/>
</dbReference>
<dbReference type="RefSeq" id="WP_087488113.1">
    <property type="nucleotide sequence ID" value="NZ_CP015579.1"/>
</dbReference>
<evidence type="ECO:0000313" key="3">
    <source>
        <dbReference type="EMBL" id="ARU97791.1"/>
    </source>
</evidence>
<feature type="transmembrane region" description="Helical" evidence="1">
    <location>
        <begin position="110"/>
        <end position="129"/>
    </location>
</feature>
<keyword evidence="1" id="KW-0472">Membrane</keyword>
<evidence type="ECO:0000313" key="5">
    <source>
        <dbReference type="Proteomes" id="UP000195814"/>
    </source>
</evidence>
<dbReference type="EMBL" id="CP015581">
    <property type="protein sequence ID" value="ARU97791.1"/>
    <property type="molecule type" value="Genomic_DNA"/>
</dbReference>
<name>A0A1Y0L6W2_TATCI</name>